<accession>L0NMR7</accession>
<keyword evidence="3" id="KW-0476">Mercury</keyword>
<evidence type="ECO:0000256" key="4">
    <source>
        <dbReference type="ARBA" id="ARBA00023015"/>
    </source>
</evidence>
<gene>
    <name evidence="9" type="ORF">NT26_p20007</name>
</gene>
<reference evidence="9 10" key="1">
    <citation type="journal article" date="2013" name="Genome Biol. Evol.">
        <title>Life in an arsenic-containing gold mine: genome and physiology of the autotrophic arsenite-oxidizing bacterium rhizobium sp. NT-26.</title>
        <authorList>
            <person name="Andres J."/>
            <person name="Arsene-Ploetze F."/>
            <person name="Barbe V."/>
            <person name="Brochier-Armanet C."/>
            <person name="Cleiss-Arnold J."/>
            <person name="Coppee J.Y."/>
            <person name="Dillies M.A."/>
            <person name="Geist"/>
            <person name="L"/>
            <person name="Joublin A."/>
            <person name="Koechler S."/>
            <person name="Lassalle F."/>
            <person name="Marchal M."/>
            <person name="Medigue C."/>
            <person name="Muller D."/>
            <person name="Nesme X."/>
            <person name="Plewniak F."/>
            <person name="Proux C."/>
            <person name="Ramirez-Bahena M.H."/>
            <person name="Schenowitz C."/>
            <person name="Sismeiro O."/>
            <person name="Vallenet D."/>
            <person name="Santini J.M."/>
            <person name="Bertin P.N."/>
        </authorList>
    </citation>
    <scope>NUCLEOTIDE SEQUENCE [LARGE SCALE GENOMIC DNA]</scope>
    <source>
        <strain evidence="9 10">NT-26</strain>
        <plasmid evidence="9 10">NT26_p2</plasmid>
    </source>
</reference>
<dbReference type="KEGG" id="rht:NT26_p20007"/>
<dbReference type="CDD" id="cd04783">
    <property type="entry name" value="HTH_MerR1"/>
    <property type="match status" value="1"/>
</dbReference>
<comment type="function">
    <text evidence="7">Mediates the mercuric-dependent induction of mercury resistance operon. In the absence of mercury MerR represses transcription by binding tightly to the mer operator region; when mercury is present the dimeric complex binds a single ion and becomes a potent transcriptional activator, while remaining bound to the mer site.</text>
</comment>
<dbReference type="AlphaFoldDB" id="L0NMR7"/>
<dbReference type="InterPro" id="IPR011794">
    <property type="entry name" value="MerR"/>
</dbReference>
<evidence type="ECO:0000256" key="5">
    <source>
        <dbReference type="ARBA" id="ARBA00023125"/>
    </source>
</evidence>
<dbReference type="GO" id="GO:0003677">
    <property type="term" value="F:DNA binding"/>
    <property type="evidence" value="ECO:0007669"/>
    <property type="project" value="UniProtKB-KW"/>
</dbReference>
<dbReference type="EMBL" id="FO082822">
    <property type="protein sequence ID" value="CCF22393.1"/>
    <property type="molecule type" value="Genomic_DNA"/>
</dbReference>
<sequence length="179" mass="19887">MLGVVHNPLWPAPRALPVVALISARKEMRMRDLTIGKAAKKAGVGVETIRFYERRGLIEQPRKPGSTGFRLYPADTVQRIRFIKRAQELGFSLREVEELLSLRTDPSSDCGNVRAAAMVKVKEVEQKTKELKQIRAALHAIIDACPGQGDIGTCTILEALHAIQNGQSERSRSPHRAKE</sequence>
<evidence type="ECO:0000313" key="10">
    <source>
        <dbReference type="Proteomes" id="UP000010792"/>
    </source>
</evidence>
<organism evidence="9 10">
    <name type="scientific">Pseudorhizobium banfieldiae</name>
    <dbReference type="NCBI Taxonomy" id="1125847"/>
    <lineage>
        <taxon>Bacteria</taxon>
        <taxon>Pseudomonadati</taxon>
        <taxon>Pseudomonadota</taxon>
        <taxon>Alphaproteobacteria</taxon>
        <taxon>Hyphomicrobiales</taxon>
        <taxon>Rhizobiaceae</taxon>
        <taxon>Rhizobium/Agrobacterium group</taxon>
        <taxon>Pseudorhizobium</taxon>
    </lineage>
</organism>
<evidence type="ECO:0000256" key="2">
    <source>
        <dbReference type="ARBA" id="ARBA00022466"/>
    </source>
</evidence>
<proteinExistence type="predicted"/>
<evidence type="ECO:0000259" key="8">
    <source>
        <dbReference type="PROSITE" id="PS50937"/>
    </source>
</evidence>
<geneLocation type="plasmid" evidence="9 10">
    <name>NT26_p2</name>
</geneLocation>
<dbReference type="GO" id="GO:0003700">
    <property type="term" value="F:DNA-binding transcription factor activity"/>
    <property type="evidence" value="ECO:0007669"/>
    <property type="project" value="InterPro"/>
</dbReference>
<evidence type="ECO:0000256" key="3">
    <source>
        <dbReference type="ARBA" id="ARBA00022914"/>
    </source>
</evidence>
<dbReference type="Proteomes" id="UP000010792">
    <property type="component" value="Plasmid NT26_p2"/>
</dbReference>
<keyword evidence="2" id="KW-0475">Mercuric resistance</keyword>
<protein>
    <recommendedName>
        <fullName evidence="1">Mercuric resistance operon regulatory protein</fullName>
    </recommendedName>
</protein>
<dbReference type="GO" id="GO:0045340">
    <property type="term" value="F:mercury ion binding"/>
    <property type="evidence" value="ECO:0007669"/>
    <property type="project" value="InterPro"/>
</dbReference>
<evidence type="ECO:0000256" key="7">
    <source>
        <dbReference type="ARBA" id="ARBA00024874"/>
    </source>
</evidence>
<dbReference type="SUPFAM" id="SSF46955">
    <property type="entry name" value="Putative DNA-binding domain"/>
    <property type="match status" value="1"/>
</dbReference>
<dbReference type="Gene3D" id="1.10.1660.10">
    <property type="match status" value="1"/>
</dbReference>
<dbReference type="PANTHER" id="PTHR30204:SF94">
    <property type="entry name" value="HEAVY METAL-DEPENDENT TRANSCRIPTIONAL REGULATOR HI_0293-RELATED"/>
    <property type="match status" value="1"/>
</dbReference>
<evidence type="ECO:0000256" key="1">
    <source>
        <dbReference type="ARBA" id="ARBA00017146"/>
    </source>
</evidence>
<keyword evidence="6" id="KW-0804">Transcription</keyword>
<keyword evidence="5" id="KW-0238">DNA-binding</keyword>
<keyword evidence="4" id="KW-0805">Transcription regulation</keyword>
<keyword evidence="9" id="KW-0614">Plasmid</keyword>
<name>L0NMR7_9HYPH</name>
<feature type="domain" description="HTH merR-type" evidence="8">
    <location>
        <begin position="32"/>
        <end position="102"/>
    </location>
</feature>
<dbReference type="InterPro" id="IPR009061">
    <property type="entry name" value="DNA-bd_dom_put_sf"/>
</dbReference>
<dbReference type="InterPro" id="IPR000551">
    <property type="entry name" value="MerR-type_HTH_dom"/>
</dbReference>
<dbReference type="PROSITE" id="PS50937">
    <property type="entry name" value="HTH_MERR_2"/>
    <property type="match status" value="1"/>
</dbReference>
<evidence type="ECO:0000256" key="6">
    <source>
        <dbReference type="ARBA" id="ARBA00023163"/>
    </source>
</evidence>
<dbReference type="PANTHER" id="PTHR30204">
    <property type="entry name" value="REDOX-CYCLING DRUG-SENSING TRANSCRIPTIONAL ACTIVATOR SOXR"/>
    <property type="match status" value="1"/>
</dbReference>
<dbReference type="GO" id="GO:0046689">
    <property type="term" value="P:response to mercury ion"/>
    <property type="evidence" value="ECO:0007669"/>
    <property type="project" value="UniProtKB-KW"/>
</dbReference>
<dbReference type="PRINTS" id="PR00040">
    <property type="entry name" value="HTHMERR"/>
</dbReference>
<dbReference type="SMART" id="SM00422">
    <property type="entry name" value="HTH_MERR"/>
    <property type="match status" value="1"/>
</dbReference>
<evidence type="ECO:0000313" key="9">
    <source>
        <dbReference type="EMBL" id="CCF22393.1"/>
    </source>
</evidence>
<keyword evidence="10" id="KW-1185">Reference proteome</keyword>
<dbReference type="InterPro" id="IPR047057">
    <property type="entry name" value="MerR_fam"/>
</dbReference>
<dbReference type="Pfam" id="PF13411">
    <property type="entry name" value="MerR_1"/>
    <property type="match status" value="1"/>
</dbReference>